<gene>
    <name evidence="2" type="ORF">RASY3_09705</name>
</gene>
<accession>A0A011WSG6</accession>
<dbReference type="Gene3D" id="3.40.710.10">
    <property type="entry name" value="DD-peptidase/beta-lactamase superfamily"/>
    <property type="match status" value="1"/>
</dbReference>
<dbReference type="Pfam" id="PF00144">
    <property type="entry name" value="Beta-lactamase"/>
    <property type="match status" value="1"/>
</dbReference>
<dbReference type="RefSeq" id="WP_037287378.1">
    <property type="nucleotide sequence ID" value="NZ_JEOB01000002.1"/>
</dbReference>
<name>A0A011WSG6_RUMAL</name>
<dbReference type="Proteomes" id="UP000021369">
    <property type="component" value="Unassembled WGS sequence"/>
</dbReference>
<dbReference type="SUPFAM" id="SSF56601">
    <property type="entry name" value="beta-lactamase/transpeptidase-like"/>
    <property type="match status" value="1"/>
</dbReference>
<keyword evidence="3" id="KW-1185">Reference proteome</keyword>
<protein>
    <submittedName>
        <fullName evidence="2">Beta-lactamase</fullName>
    </submittedName>
</protein>
<organism evidence="2 3">
    <name type="scientific">Ruminococcus albus SY3</name>
    <dbReference type="NCBI Taxonomy" id="1341156"/>
    <lineage>
        <taxon>Bacteria</taxon>
        <taxon>Bacillati</taxon>
        <taxon>Bacillota</taxon>
        <taxon>Clostridia</taxon>
        <taxon>Eubacteriales</taxon>
        <taxon>Oscillospiraceae</taxon>
        <taxon>Ruminococcus</taxon>
    </lineage>
</organism>
<dbReference type="EMBL" id="JEOB01000002">
    <property type="protein sequence ID" value="EXM39950.1"/>
    <property type="molecule type" value="Genomic_DNA"/>
</dbReference>
<evidence type="ECO:0000259" key="1">
    <source>
        <dbReference type="Pfam" id="PF00144"/>
    </source>
</evidence>
<dbReference type="InterPro" id="IPR001466">
    <property type="entry name" value="Beta-lactam-related"/>
</dbReference>
<proteinExistence type="predicted"/>
<dbReference type="InterPro" id="IPR012338">
    <property type="entry name" value="Beta-lactam/transpept-like"/>
</dbReference>
<evidence type="ECO:0000313" key="2">
    <source>
        <dbReference type="EMBL" id="EXM39950.1"/>
    </source>
</evidence>
<reference evidence="2 3" key="1">
    <citation type="submission" date="2013-06" db="EMBL/GenBank/DDBJ databases">
        <title>Rumen cellulosomics: divergent fiber-degrading strategies revealed by comparative genome-wide analysis of six Ruminococcal strains.</title>
        <authorList>
            <person name="Dassa B."/>
            <person name="Borovok I."/>
            <person name="Lamed R."/>
            <person name="Flint H."/>
            <person name="Yeoman C.J."/>
            <person name="White B."/>
            <person name="Bayer E.A."/>
        </authorList>
    </citation>
    <scope>NUCLEOTIDE SEQUENCE [LARGE SCALE GENOMIC DNA]</scope>
    <source>
        <strain evidence="2 3">SY3</strain>
    </source>
</reference>
<dbReference type="PANTHER" id="PTHR43283:SF7">
    <property type="entry name" value="BETA-LACTAMASE-RELATED DOMAIN-CONTAINING PROTEIN"/>
    <property type="match status" value="1"/>
</dbReference>
<evidence type="ECO:0000313" key="3">
    <source>
        <dbReference type="Proteomes" id="UP000021369"/>
    </source>
</evidence>
<sequence length="331" mass="37351">MTRNELHKYVDESKGSESNICQICAVRNGEVVYNDNWRGFKTDSAMNVNSVTKGVMALLAGIAVDKGLIKGTDQKVMDFFPDYTVKRGEKTIYDVTIEHLLTMTAPYKYRSEPWTKVCTSQDWTKAALDLLGGKSGITGEFKYATLGIQILAGIIENASGMKCIDFANRYLFAPLDIPEHKIHGDSSKEDQFDFLMNKNPRGNEWYSDPQDTVTAGWGLTLAAYDMAKIGDMLINGGVYHDKYIISKEWIGQMTSPKLQLDEKFGNMQYGYLWYRPHKDKPVFAAIGDCGNIIYADPENRISVGITGTFKPRIFDRVEFIEKIVIPIIDRL</sequence>
<dbReference type="OrthoDB" id="9773047at2"/>
<dbReference type="PANTHER" id="PTHR43283">
    <property type="entry name" value="BETA-LACTAMASE-RELATED"/>
    <property type="match status" value="1"/>
</dbReference>
<dbReference type="PATRIC" id="fig|1341156.4.peg.1238"/>
<comment type="caution">
    <text evidence="2">The sequence shown here is derived from an EMBL/GenBank/DDBJ whole genome shotgun (WGS) entry which is preliminary data.</text>
</comment>
<feature type="domain" description="Beta-lactamase-related" evidence="1">
    <location>
        <begin position="23"/>
        <end position="308"/>
    </location>
</feature>
<dbReference type="InterPro" id="IPR050789">
    <property type="entry name" value="Diverse_Enzym_Activities"/>
</dbReference>
<dbReference type="AlphaFoldDB" id="A0A011WSG6"/>